<dbReference type="Pfam" id="PF07287">
    <property type="entry name" value="AtuA"/>
    <property type="match status" value="2"/>
</dbReference>
<sequence>MSKANVTRANNQSCVSPEGLGCIPRRRNYSNMRPILIGNISGSTGDRLDGLRSMLLGALKVDAITGDWLSEYNIGTRALQKGFHGAKHYEPGFLHSLRTILPLYKSKVAFVTGDDVLSDLDSLNVQPLEETAEPFQKFQKLHGKILSAKVYIGSAGIQPALEQGADFVTVGRCTDGCYVCGGFFSGYQEMGQHHFDLSFPIAEVFADGTAIIQKQPNQNGMVTVDTVKTQFVYELQGTHYLNPDVIVDLTSVEFEQLGKDKVMIQGARGLPSPKTLKLAVTAEAGYQVEFYVLITGLGAEVKAESFRSQSMKMIDTSKLKRLDFQLLGSPREDPTSLNEATALLRVFAQADDVAVLTRGHFLGPLLSNQLQGFPALTPILDYRTADPKRSVRLYTGLVPISNVTERLHLLGPAPEYYETASNVQPLNLEMCFDSTRVNLSRPALLQHMVLNPPVAFSGPTIKVALGSLLYGRSGDKGPNVNVGLFFPVKHQTEQKWQRLRTWLTTPKLIELMGNDYYLGLSIERCEFPLLQAVHFVVHKLLGGAGDGGFVEFLRARHAEVPKVILDVRSQI</sequence>
<dbReference type="AlphaFoldDB" id="A0A8H5ZJT6"/>
<reference evidence="2" key="1">
    <citation type="submission" date="2019-11" db="EMBL/GenBank/DDBJ databases">
        <title>Bipolaris sorokiniana Genome sequencing.</title>
        <authorList>
            <person name="Wang H."/>
        </authorList>
    </citation>
    <scope>NUCLEOTIDE SEQUENCE</scope>
</reference>
<dbReference type="Proteomes" id="UP000624244">
    <property type="component" value="Unassembled WGS sequence"/>
</dbReference>
<feature type="domain" description="Acyclic terpene utilisation N-terminal" evidence="1">
    <location>
        <begin position="176"/>
        <end position="409"/>
    </location>
</feature>
<organism evidence="2 3">
    <name type="scientific">Cochliobolus sativus</name>
    <name type="common">Common root rot and spot blotch fungus</name>
    <name type="synonym">Bipolaris sorokiniana</name>
    <dbReference type="NCBI Taxonomy" id="45130"/>
    <lineage>
        <taxon>Eukaryota</taxon>
        <taxon>Fungi</taxon>
        <taxon>Dikarya</taxon>
        <taxon>Ascomycota</taxon>
        <taxon>Pezizomycotina</taxon>
        <taxon>Dothideomycetes</taxon>
        <taxon>Pleosporomycetidae</taxon>
        <taxon>Pleosporales</taxon>
        <taxon>Pleosporineae</taxon>
        <taxon>Pleosporaceae</taxon>
        <taxon>Bipolaris</taxon>
    </lineage>
</organism>
<comment type="caution">
    <text evidence="2">The sequence shown here is derived from an EMBL/GenBank/DDBJ whole genome shotgun (WGS) entry which is preliminary data.</text>
</comment>
<evidence type="ECO:0000259" key="1">
    <source>
        <dbReference type="Pfam" id="PF07287"/>
    </source>
</evidence>
<dbReference type="InterPro" id="IPR010839">
    <property type="entry name" value="AtuA_N"/>
</dbReference>
<accession>A0A8H5ZJT6</accession>
<dbReference type="EMBL" id="WNKQ01000007">
    <property type="protein sequence ID" value="KAF5850435.1"/>
    <property type="molecule type" value="Genomic_DNA"/>
</dbReference>
<gene>
    <name evidence="2" type="ORF">GGP41_002712</name>
</gene>
<protein>
    <recommendedName>
        <fullName evidence="1">Acyclic terpene utilisation N-terminal domain-containing protein</fullName>
    </recommendedName>
</protein>
<name>A0A8H5ZJT6_COCSA</name>
<dbReference type="PANTHER" id="PTHR47585:SF2">
    <property type="entry name" value="DUF1446 DOMAIN PROTEIN (AFU_ORTHOLOGUE AFUA_6G11420)"/>
    <property type="match status" value="1"/>
</dbReference>
<dbReference type="PANTHER" id="PTHR47585">
    <property type="match status" value="1"/>
</dbReference>
<proteinExistence type="predicted"/>
<evidence type="ECO:0000313" key="3">
    <source>
        <dbReference type="Proteomes" id="UP000624244"/>
    </source>
</evidence>
<feature type="domain" description="Acyclic terpene utilisation N-terminal" evidence="1">
    <location>
        <begin position="105"/>
        <end position="175"/>
    </location>
</feature>
<evidence type="ECO:0000313" key="2">
    <source>
        <dbReference type="EMBL" id="KAF5850435.1"/>
    </source>
</evidence>